<gene>
    <name evidence="1" type="ORF">DPMN_017993</name>
</gene>
<evidence type="ECO:0000313" key="2">
    <source>
        <dbReference type="Proteomes" id="UP000828390"/>
    </source>
</evidence>
<dbReference type="Proteomes" id="UP000828390">
    <property type="component" value="Unassembled WGS sequence"/>
</dbReference>
<proteinExistence type="predicted"/>
<evidence type="ECO:0000313" key="1">
    <source>
        <dbReference type="EMBL" id="KAH3893841.1"/>
    </source>
</evidence>
<keyword evidence="2" id="KW-1185">Reference proteome</keyword>
<accession>A0A9D4NFR8</accession>
<reference evidence="1" key="1">
    <citation type="journal article" date="2019" name="bioRxiv">
        <title>The Genome of the Zebra Mussel, Dreissena polymorpha: A Resource for Invasive Species Research.</title>
        <authorList>
            <person name="McCartney M.A."/>
            <person name="Auch B."/>
            <person name="Kono T."/>
            <person name="Mallez S."/>
            <person name="Zhang Y."/>
            <person name="Obille A."/>
            <person name="Becker A."/>
            <person name="Abrahante J.E."/>
            <person name="Garbe J."/>
            <person name="Badalamenti J.P."/>
            <person name="Herman A."/>
            <person name="Mangelson H."/>
            <person name="Liachko I."/>
            <person name="Sullivan S."/>
            <person name="Sone E.D."/>
            <person name="Koren S."/>
            <person name="Silverstein K.A.T."/>
            <person name="Beckman K.B."/>
            <person name="Gohl D.M."/>
        </authorList>
    </citation>
    <scope>NUCLEOTIDE SEQUENCE</scope>
    <source>
        <strain evidence="1">Duluth1</strain>
        <tissue evidence="1">Whole animal</tissue>
    </source>
</reference>
<protein>
    <submittedName>
        <fullName evidence="1">Uncharacterized protein</fullName>
    </submittedName>
</protein>
<dbReference type="EMBL" id="JAIWYP010000001">
    <property type="protein sequence ID" value="KAH3893841.1"/>
    <property type="molecule type" value="Genomic_DNA"/>
</dbReference>
<comment type="caution">
    <text evidence="1">The sequence shown here is derived from an EMBL/GenBank/DDBJ whole genome shotgun (WGS) entry which is preliminary data.</text>
</comment>
<dbReference type="AlphaFoldDB" id="A0A9D4NFR8"/>
<sequence length="106" mass="11908">MCYKKKKKNAVQKELCLSIPLADAAMPTISPWQSWVCSSKKCQDCWGDGPNKDCVIATSAPGRIHLVMQYSNITLVEGDITVNYVFLCRLSDRLQTLKFCDIDFNG</sequence>
<organism evidence="1 2">
    <name type="scientific">Dreissena polymorpha</name>
    <name type="common">Zebra mussel</name>
    <name type="synonym">Mytilus polymorpha</name>
    <dbReference type="NCBI Taxonomy" id="45954"/>
    <lineage>
        <taxon>Eukaryota</taxon>
        <taxon>Metazoa</taxon>
        <taxon>Spiralia</taxon>
        <taxon>Lophotrochozoa</taxon>
        <taxon>Mollusca</taxon>
        <taxon>Bivalvia</taxon>
        <taxon>Autobranchia</taxon>
        <taxon>Heteroconchia</taxon>
        <taxon>Euheterodonta</taxon>
        <taxon>Imparidentia</taxon>
        <taxon>Neoheterodontei</taxon>
        <taxon>Myida</taxon>
        <taxon>Dreissenoidea</taxon>
        <taxon>Dreissenidae</taxon>
        <taxon>Dreissena</taxon>
    </lineage>
</organism>
<reference evidence="1" key="2">
    <citation type="submission" date="2020-11" db="EMBL/GenBank/DDBJ databases">
        <authorList>
            <person name="McCartney M.A."/>
            <person name="Auch B."/>
            <person name="Kono T."/>
            <person name="Mallez S."/>
            <person name="Becker A."/>
            <person name="Gohl D.M."/>
            <person name="Silverstein K.A.T."/>
            <person name="Koren S."/>
            <person name="Bechman K.B."/>
            <person name="Herman A."/>
            <person name="Abrahante J.E."/>
            <person name="Garbe J."/>
        </authorList>
    </citation>
    <scope>NUCLEOTIDE SEQUENCE</scope>
    <source>
        <strain evidence="1">Duluth1</strain>
        <tissue evidence="1">Whole animal</tissue>
    </source>
</reference>
<name>A0A9D4NFR8_DREPO</name>